<protein>
    <submittedName>
        <fullName evidence="3">Uncharacterized protein</fullName>
    </submittedName>
</protein>
<keyword evidence="5" id="KW-1185">Reference proteome</keyword>
<sequence length="85" mass="9363">MSICMHAHMYAHIKNREKKYRVTAKRSGKQELQTGAANRSCKQERQTGAASAAGSEMNAKRKRTAAGKSEEGGERLHMFVGRSAP</sequence>
<dbReference type="Proteomes" id="UP000078550">
    <property type="component" value="Unassembled WGS sequence"/>
</dbReference>
<dbReference type="EMBL" id="FLRD01000008">
    <property type="protein sequence ID" value="SBT30628.1"/>
    <property type="molecule type" value="Genomic_DNA"/>
</dbReference>
<evidence type="ECO:0000313" key="4">
    <source>
        <dbReference type="Proteomes" id="UP000078550"/>
    </source>
</evidence>
<feature type="region of interest" description="Disordered" evidence="1">
    <location>
        <begin position="22"/>
        <end position="85"/>
    </location>
</feature>
<name>A0A1A8YI68_PLAOA</name>
<gene>
    <name evidence="2" type="ORF">POVWA1_002970</name>
    <name evidence="3" type="ORF">POVWA2_003150</name>
</gene>
<dbReference type="EMBL" id="FLRE01000014">
    <property type="protein sequence ID" value="SBT31246.1"/>
    <property type="molecule type" value="Genomic_DNA"/>
</dbReference>
<evidence type="ECO:0000256" key="1">
    <source>
        <dbReference type="SAM" id="MobiDB-lite"/>
    </source>
</evidence>
<accession>A0A1A8YI68</accession>
<reference evidence="4 5" key="1">
    <citation type="submission" date="2016-05" db="EMBL/GenBank/DDBJ databases">
        <authorList>
            <person name="Naeem Raeece"/>
        </authorList>
    </citation>
    <scope>NUCLEOTIDE SEQUENCE [LARGE SCALE GENOMIC DNA]</scope>
</reference>
<evidence type="ECO:0000313" key="5">
    <source>
        <dbReference type="Proteomes" id="UP000078555"/>
    </source>
</evidence>
<reference evidence="3" key="2">
    <citation type="submission" date="2016-05" db="EMBL/GenBank/DDBJ databases">
        <authorList>
            <person name="Lavstsen T."/>
            <person name="Jespersen J.S."/>
        </authorList>
    </citation>
    <scope>NUCLEOTIDE SEQUENCE [LARGE SCALE GENOMIC DNA]</scope>
</reference>
<organism evidence="3 4">
    <name type="scientific">Plasmodium ovale wallikeri</name>
    <dbReference type="NCBI Taxonomy" id="864142"/>
    <lineage>
        <taxon>Eukaryota</taxon>
        <taxon>Sar</taxon>
        <taxon>Alveolata</taxon>
        <taxon>Apicomplexa</taxon>
        <taxon>Aconoidasida</taxon>
        <taxon>Haemosporida</taxon>
        <taxon>Plasmodiidae</taxon>
        <taxon>Plasmodium</taxon>
        <taxon>Plasmodium (Plasmodium)</taxon>
    </lineage>
</organism>
<proteinExistence type="predicted"/>
<dbReference type="AlphaFoldDB" id="A0A1A8YI68"/>
<evidence type="ECO:0000313" key="3">
    <source>
        <dbReference type="EMBL" id="SBT31246.1"/>
    </source>
</evidence>
<feature type="compositionally biased region" description="Basic and acidic residues" evidence="1">
    <location>
        <begin position="68"/>
        <end position="77"/>
    </location>
</feature>
<evidence type="ECO:0000313" key="2">
    <source>
        <dbReference type="EMBL" id="SBT30628.1"/>
    </source>
</evidence>
<dbReference type="Proteomes" id="UP000078555">
    <property type="component" value="Unassembled WGS sequence"/>
</dbReference>